<evidence type="ECO:0000313" key="2">
    <source>
        <dbReference type="Proteomes" id="UP000276133"/>
    </source>
</evidence>
<proteinExistence type="predicted"/>
<evidence type="ECO:0000313" key="1">
    <source>
        <dbReference type="EMBL" id="RNA07634.1"/>
    </source>
</evidence>
<comment type="caution">
    <text evidence="1">The sequence shown here is derived from an EMBL/GenBank/DDBJ whole genome shotgun (WGS) entry which is preliminary data.</text>
</comment>
<accession>A0A3M7Q8Y7</accession>
<reference evidence="1 2" key="1">
    <citation type="journal article" date="2018" name="Sci. Rep.">
        <title>Genomic signatures of local adaptation to the degree of environmental predictability in rotifers.</title>
        <authorList>
            <person name="Franch-Gras L."/>
            <person name="Hahn C."/>
            <person name="Garcia-Roger E.M."/>
            <person name="Carmona M.J."/>
            <person name="Serra M."/>
            <person name="Gomez A."/>
        </authorList>
    </citation>
    <scope>NUCLEOTIDE SEQUENCE [LARGE SCALE GENOMIC DNA]</scope>
    <source>
        <strain evidence="1">HYR1</strain>
    </source>
</reference>
<evidence type="ECO:0008006" key="3">
    <source>
        <dbReference type="Google" id="ProtNLM"/>
    </source>
</evidence>
<dbReference type="SUPFAM" id="SSF56219">
    <property type="entry name" value="DNase I-like"/>
    <property type="match status" value="1"/>
</dbReference>
<dbReference type="InterPro" id="IPR036691">
    <property type="entry name" value="Endo/exonu/phosph_ase_sf"/>
</dbReference>
<keyword evidence="2" id="KW-1185">Reference proteome</keyword>
<organism evidence="1 2">
    <name type="scientific">Brachionus plicatilis</name>
    <name type="common">Marine rotifer</name>
    <name type="synonym">Brachionus muelleri</name>
    <dbReference type="NCBI Taxonomy" id="10195"/>
    <lineage>
        <taxon>Eukaryota</taxon>
        <taxon>Metazoa</taxon>
        <taxon>Spiralia</taxon>
        <taxon>Gnathifera</taxon>
        <taxon>Rotifera</taxon>
        <taxon>Eurotatoria</taxon>
        <taxon>Monogononta</taxon>
        <taxon>Pseudotrocha</taxon>
        <taxon>Ploima</taxon>
        <taxon>Brachionidae</taxon>
        <taxon>Brachionus</taxon>
    </lineage>
</organism>
<feature type="non-terminal residue" evidence="1">
    <location>
        <position position="1"/>
    </location>
</feature>
<protein>
    <recommendedName>
        <fullName evidence="3">RNA-directed DNA polymerase from mobile element jockey-like</fullName>
    </recommendedName>
</protein>
<gene>
    <name evidence="1" type="ORF">BpHYR1_013127</name>
</gene>
<dbReference type="Proteomes" id="UP000276133">
    <property type="component" value="Unassembled WGS sequence"/>
</dbReference>
<sequence length="130" mass="14796">NALLNIPNKAKTSNKKNLIEHTNYFEILDLFLVSSSIIDKITDFCVLNSQVMTSDHFPIEASISMGYQLENKSAAKNIPYPSQKIYKIPPNIVNLIKECRKNKKGSNLIPNFILNEKEFKTNEEKGKCYG</sequence>
<dbReference type="OrthoDB" id="416454at2759"/>
<name>A0A3M7Q8Y7_BRAPC</name>
<dbReference type="EMBL" id="REGN01006975">
    <property type="protein sequence ID" value="RNA07634.1"/>
    <property type="molecule type" value="Genomic_DNA"/>
</dbReference>
<dbReference type="Gene3D" id="3.60.10.10">
    <property type="entry name" value="Endonuclease/exonuclease/phosphatase"/>
    <property type="match status" value="1"/>
</dbReference>
<dbReference type="AlphaFoldDB" id="A0A3M7Q8Y7"/>